<gene>
    <name evidence="1" type="ORF">N8T08_010773</name>
</gene>
<evidence type="ECO:0000313" key="2">
    <source>
        <dbReference type="Proteomes" id="UP001177260"/>
    </source>
</evidence>
<accession>A0ACC3BBW2</accession>
<reference evidence="1 2" key="1">
    <citation type="journal article" date="2023" name="ACS Omega">
        <title>Identification of the Neoaspergillic Acid Biosynthesis Gene Cluster by Establishing an In Vitro CRISPR-Ribonucleoprotein Genetic System in Aspergillus melleus.</title>
        <authorList>
            <person name="Yuan B."/>
            <person name="Grau M.F."/>
            <person name="Murata R.M."/>
            <person name="Torok T."/>
            <person name="Venkateswaran K."/>
            <person name="Stajich J.E."/>
            <person name="Wang C.C.C."/>
        </authorList>
    </citation>
    <scope>NUCLEOTIDE SEQUENCE [LARGE SCALE GENOMIC DNA]</scope>
    <source>
        <strain evidence="1 2">IMV 1140</strain>
    </source>
</reference>
<dbReference type="Proteomes" id="UP001177260">
    <property type="component" value="Unassembled WGS sequence"/>
</dbReference>
<keyword evidence="2" id="KW-1185">Reference proteome</keyword>
<name>A0ACC3BBW2_9EURO</name>
<comment type="caution">
    <text evidence="1">The sequence shown here is derived from an EMBL/GenBank/DDBJ whole genome shotgun (WGS) entry which is preliminary data.</text>
</comment>
<evidence type="ECO:0000313" key="1">
    <source>
        <dbReference type="EMBL" id="KAK1148134.1"/>
    </source>
</evidence>
<proteinExistence type="predicted"/>
<protein>
    <submittedName>
        <fullName evidence="1">Uncharacterized protein</fullName>
    </submittedName>
</protein>
<sequence>MGSNMSPEELLEMPAGSPPPGQQSNLKDPPNLETAGHTVLLFFWISASILFVVRMYTKLFVIRKVKLSDYSIILAWGIFMGYLAPAWLLAKVGPGVDQWNISLKNFISVLFLRIWGLHMPLHKKIAVSAVFFVGIFACVSSVVRLAYTVHLYQTDNKSYYSYLAGVWTLPELASGIIVACLPVIPRFIQHLPIHTSIHDTGHSKLQVLWILRRASAKEYGAFERGCGATSFAVFVLQMQEQTRAAASALRECQERVKRPLIGDVLFHVREGANPAV</sequence>
<dbReference type="EMBL" id="JAOPJF010000009">
    <property type="protein sequence ID" value="KAK1148134.1"/>
    <property type="molecule type" value="Genomic_DNA"/>
</dbReference>
<organism evidence="1 2">
    <name type="scientific">Aspergillus melleus</name>
    <dbReference type="NCBI Taxonomy" id="138277"/>
    <lineage>
        <taxon>Eukaryota</taxon>
        <taxon>Fungi</taxon>
        <taxon>Dikarya</taxon>
        <taxon>Ascomycota</taxon>
        <taxon>Pezizomycotina</taxon>
        <taxon>Eurotiomycetes</taxon>
        <taxon>Eurotiomycetidae</taxon>
        <taxon>Eurotiales</taxon>
        <taxon>Aspergillaceae</taxon>
        <taxon>Aspergillus</taxon>
        <taxon>Aspergillus subgen. Circumdati</taxon>
    </lineage>
</organism>